<accession>X6LUZ5</accession>
<feature type="region of interest" description="Disordered" evidence="1">
    <location>
        <begin position="160"/>
        <end position="236"/>
    </location>
</feature>
<gene>
    <name evidence="2" type="ORF">RFI_31648</name>
</gene>
<comment type="caution">
    <text evidence="2">The sequence shown here is derived from an EMBL/GenBank/DDBJ whole genome shotgun (WGS) entry which is preliminary data.</text>
</comment>
<protein>
    <submittedName>
        <fullName evidence="2">Uncharacterized protein</fullName>
    </submittedName>
</protein>
<feature type="region of interest" description="Disordered" evidence="1">
    <location>
        <begin position="100"/>
        <end position="133"/>
    </location>
</feature>
<evidence type="ECO:0000313" key="2">
    <source>
        <dbReference type="EMBL" id="ETO05753.1"/>
    </source>
</evidence>
<dbReference type="Proteomes" id="UP000023152">
    <property type="component" value="Unassembled WGS sequence"/>
</dbReference>
<name>X6LUZ5_RETFI</name>
<feature type="region of interest" description="Disordered" evidence="1">
    <location>
        <begin position="305"/>
        <end position="341"/>
    </location>
</feature>
<organism evidence="2 3">
    <name type="scientific">Reticulomyxa filosa</name>
    <dbReference type="NCBI Taxonomy" id="46433"/>
    <lineage>
        <taxon>Eukaryota</taxon>
        <taxon>Sar</taxon>
        <taxon>Rhizaria</taxon>
        <taxon>Retaria</taxon>
        <taxon>Foraminifera</taxon>
        <taxon>Monothalamids</taxon>
        <taxon>Reticulomyxidae</taxon>
        <taxon>Reticulomyxa</taxon>
    </lineage>
</organism>
<sequence length="390" mass="43923">MRELTQINDGVGMSSSHSMDTLKFVKRIFEKQEEYHQEEILRLGTEVTNKMERTFGIGNDSESPFSQSQASFFRQQSLKYGGIGPRSMSLKGNHTSLLMDKKQKADPSSSASASSANHSHPPNERHSKLVRKHNRSATLTAIADQMYEYKDYTDIIESQTLESSSQHDTDKIGDDLNKPLDTVREDETAVSESDESISSQEHEFQGTTRMKWRKHGKKTTTNIPSEDGAGGAGGGINITLVKEKNQATKSGAGGSSQRQSNLWLPRSRRFSSAHSKTATPQLTDLQQSMDELIRHLKQPSVVNFQKNPYGIPAKNQDSDDQSTSPVQQQSHPQPKQSESVEELEQEIENLKYQYTLMENTHQILQTNLKYKEAVIEEQKMALQNQKDFKS</sequence>
<feature type="compositionally biased region" description="Polar residues" evidence="1">
    <location>
        <begin position="321"/>
        <end position="335"/>
    </location>
</feature>
<proteinExistence type="predicted"/>
<dbReference type="AlphaFoldDB" id="X6LUZ5"/>
<evidence type="ECO:0000313" key="3">
    <source>
        <dbReference type="Proteomes" id="UP000023152"/>
    </source>
</evidence>
<dbReference type="EMBL" id="ASPP01027808">
    <property type="protein sequence ID" value="ETO05753.1"/>
    <property type="molecule type" value="Genomic_DNA"/>
</dbReference>
<feature type="compositionally biased region" description="Basic and acidic residues" evidence="1">
    <location>
        <begin position="165"/>
        <end position="187"/>
    </location>
</feature>
<keyword evidence="3" id="KW-1185">Reference proteome</keyword>
<evidence type="ECO:0000256" key="1">
    <source>
        <dbReference type="SAM" id="MobiDB-lite"/>
    </source>
</evidence>
<reference evidence="2 3" key="1">
    <citation type="journal article" date="2013" name="Curr. Biol.">
        <title>The Genome of the Foraminiferan Reticulomyxa filosa.</title>
        <authorList>
            <person name="Glockner G."/>
            <person name="Hulsmann N."/>
            <person name="Schleicher M."/>
            <person name="Noegel A.A."/>
            <person name="Eichinger L."/>
            <person name="Gallinger C."/>
            <person name="Pawlowski J."/>
            <person name="Sierra R."/>
            <person name="Euteneuer U."/>
            <person name="Pillet L."/>
            <person name="Moustafa A."/>
            <person name="Platzer M."/>
            <person name="Groth M."/>
            <person name="Szafranski K."/>
            <person name="Schliwa M."/>
        </authorList>
    </citation>
    <scope>NUCLEOTIDE SEQUENCE [LARGE SCALE GENOMIC DNA]</scope>
</reference>
<feature type="compositionally biased region" description="Low complexity" evidence="1">
    <location>
        <begin position="107"/>
        <end position="120"/>
    </location>
</feature>
<feature type="non-terminal residue" evidence="2">
    <location>
        <position position="390"/>
    </location>
</feature>